<sequence length="266" mass="28055">AKTFPTNWTMKGSPETSGSERGQNVSLTCDLPDPDGAGVLEWTRADLKEAYVFRDRTPDPDLQHPSFRNRVSLQDGPMWGPDRSVVLQEVTLDDSGTYECRVLHGGPDSGPISTVQLVVVPGPARTGTTSPACTCPCPLQVSPAGVFGGGAEACQVTRVLLFPSCTSRPAGRGSGRPPPCGGGRSLRRRTGPGSGGCRARRLHAQTVQEPEPDLINLLGGVRAGLGVCSGLDSAVRSGVRSPSLHHPEPPQSFTATVLWTEREGLL</sequence>
<dbReference type="InterPro" id="IPR013783">
    <property type="entry name" value="Ig-like_fold"/>
</dbReference>
<evidence type="ECO:0000313" key="4">
    <source>
        <dbReference type="Proteomes" id="UP000001038"/>
    </source>
</evidence>
<dbReference type="SUPFAM" id="SSF48726">
    <property type="entry name" value="Immunoglobulin"/>
    <property type="match status" value="1"/>
</dbReference>
<reference evidence="3" key="3">
    <citation type="submission" date="2025-09" db="UniProtKB">
        <authorList>
            <consortium name="Ensembl"/>
        </authorList>
    </citation>
    <scope>IDENTIFICATION</scope>
    <source>
        <strain evidence="3">Hd-rR</strain>
    </source>
</reference>
<dbReference type="InterPro" id="IPR007110">
    <property type="entry name" value="Ig-like_dom"/>
</dbReference>
<dbReference type="Gene3D" id="2.60.40.10">
    <property type="entry name" value="Immunoglobulins"/>
    <property type="match status" value="1"/>
</dbReference>
<protein>
    <recommendedName>
        <fullName evidence="2">Ig-like domain-containing protein</fullName>
    </recommendedName>
</protein>
<dbReference type="InterPro" id="IPR013106">
    <property type="entry name" value="Ig_V-set"/>
</dbReference>
<feature type="region of interest" description="Disordered" evidence="1">
    <location>
        <begin position="167"/>
        <end position="198"/>
    </location>
</feature>
<reference evidence="3 4" key="1">
    <citation type="journal article" date="2007" name="Nature">
        <title>The medaka draft genome and insights into vertebrate genome evolution.</title>
        <authorList>
            <person name="Kasahara M."/>
            <person name="Naruse K."/>
            <person name="Sasaki S."/>
            <person name="Nakatani Y."/>
            <person name="Qu W."/>
            <person name="Ahsan B."/>
            <person name="Yamada T."/>
            <person name="Nagayasu Y."/>
            <person name="Doi K."/>
            <person name="Kasai Y."/>
            <person name="Jindo T."/>
            <person name="Kobayashi D."/>
            <person name="Shimada A."/>
            <person name="Toyoda A."/>
            <person name="Kuroki Y."/>
            <person name="Fujiyama A."/>
            <person name="Sasaki T."/>
            <person name="Shimizu A."/>
            <person name="Asakawa S."/>
            <person name="Shimizu N."/>
            <person name="Hashimoto S."/>
            <person name="Yang J."/>
            <person name="Lee Y."/>
            <person name="Matsushima K."/>
            <person name="Sugano S."/>
            <person name="Sakaizumi M."/>
            <person name="Narita T."/>
            <person name="Ohishi K."/>
            <person name="Haga S."/>
            <person name="Ohta F."/>
            <person name="Nomoto H."/>
            <person name="Nogata K."/>
            <person name="Morishita T."/>
            <person name="Endo T."/>
            <person name="Shin-I T."/>
            <person name="Takeda H."/>
            <person name="Morishita S."/>
            <person name="Kohara Y."/>
        </authorList>
    </citation>
    <scope>NUCLEOTIDE SEQUENCE [LARGE SCALE GENOMIC DNA]</scope>
    <source>
        <strain evidence="3 4">Hd-rR</strain>
    </source>
</reference>
<dbReference type="GeneTree" id="ENSGT01120000276773"/>
<evidence type="ECO:0000256" key="1">
    <source>
        <dbReference type="SAM" id="MobiDB-lite"/>
    </source>
</evidence>
<dbReference type="AlphaFoldDB" id="A0A3B3IJP8"/>
<dbReference type="SMART" id="SM00409">
    <property type="entry name" value="IG"/>
    <property type="match status" value="1"/>
</dbReference>
<dbReference type="InterPro" id="IPR003599">
    <property type="entry name" value="Ig_sub"/>
</dbReference>
<reference evidence="3" key="2">
    <citation type="submission" date="2025-08" db="UniProtKB">
        <authorList>
            <consortium name="Ensembl"/>
        </authorList>
    </citation>
    <scope>IDENTIFICATION</scope>
    <source>
        <strain evidence="3">Hd-rR</strain>
    </source>
</reference>
<dbReference type="Proteomes" id="UP000001038">
    <property type="component" value="Chromosome 18"/>
</dbReference>
<name>A0A3B3IJP8_ORYLA</name>
<dbReference type="PROSITE" id="PS50835">
    <property type="entry name" value="IG_LIKE"/>
    <property type="match status" value="1"/>
</dbReference>
<keyword evidence="4" id="KW-1185">Reference proteome</keyword>
<dbReference type="Pfam" id="PF07686">
    <property type="entry name" value="V-set"/>
    <property type="match status" value="1"/>
</dbReference>
<evidence type="ECO:0000259" key="2">
    <source>
        <dbReference type="PROSITE" id="PS50835"/>
    </source>
</evidence>
<feature type="region of interest" description="Disordered" evidence="1">
    <location>
        <begin position="1"/>
        <end position="24"/>
    </location>
</feature>
<dbReference type="Bgee" id="ENSORLG00000029349">
    <property type="expression patterns" value="Expressed in heart and 15 other cell types or tissues"/>
</dbReference>
<dbReference type="InterPro" id="IPR036179">
    <property type="entry name" value="Ig-like_dom_sf"/>
</dbReference>
<organism evidence="3 4">
    <name type="scientific">Oryzias latipes</name>
    <name type="common">Japanese rice fish</name>
    <name type="synonym">Japanese killifish</name>
    <dbReference type="NCBI Taxonomy" id="8090"/>
    <lineage>
        <taxon>Eukaryota</taxon>
        <taxon>Metazoa</taxon>
        <taxon>Chordata</taxon>
        <taxon>Craniata</taxon>
        <taxon>Vertebrata</taxon>
        <taxon>Euteleostomi</taxon>
        <taxon>Actinopterygii</taxon>
        <taxon>Neopterygii</taxon>
        <taxon>Teleostei</taxon>
        <taxon>Neoteleostei</taxon>
        <taxon>Acanthomorphata</taxon>
        <taxon>Ovalentaria</taxon>
        <taxon>Atherinomorphae</taxon>
        <taxon>Beloniformes</taxon>
        <taxon>Adrianichthyidae</taxon>
        <taxon>Oryziinae</taxon>
        <taxon>Oryzias</taxon>
    </lineage>
</organism>
<accession>A0A3B3IJP8</accession>
<feature type="domain" description="Ig-like" evidence="2">
    <location>
        <begin position="5"/>
        <end position="113"/>
    </location>
</feature>
<evidence type="ECO:0000313" key="3">
    <source>
        <dbReference type="Ensembl" id="ENSORLP00000044171.1"/>
    </source>
</evidence>
<proteinExistence type="predicted"/>
<dbReference type="Ensembl" id="ENSORLT00000033513.1">
    <property type="protein sequence ID" value="ENSORLP00000044171.1"/>
    <property type="gene ID" value="ENSORLG00000029349.1"/>
</dbReference>
<dbReference type="InParanoid" id="A0A3B3IJP8"/>